<evidence type="ECO:0000313" key="2">
    <source>
        <dbReference type="Proteomes" id="UP000245207"/>
    </source>
</evidence>
<evidence type="ECO:0000313" key="1">
    <source>
        <dbReference type="EMBL" id="PWA42857.1"/>
    </source>
</evidence>
<dbReference type="PANTHER" id="PTHR32410">
    <property type="entry name" value="CYSTEINE/HISTIDINE-RICH C1 DOMAIN FAMILY PROTEIN"/>
    <property type="match status" value="1"/>
</dbReference>
<name>A0A2U1L1H3_ARTAN</name>
<dbReference type="InterPro" id="IPR046349">
    <property type="entry name" value="C1-like_sf"/>
</dbReference>
<accession>A0A2U1L1H3</accession>
<reference evidence="1 2" key="1">
    <citation type="journal article" date="2018" name="Mol. Plant">
        <title>The genome of Artemisia annua provides insight into the evolution of Asteraceae family and artemisinin biosynthesis.</title>
        <authorList>
            <person name="Shen Q."/>
            <person name="Zhang L."/>
            <person name="Liao Z."/>
            <person name="Wang S."/>
            <person name="Yan T."/>
            <person name="Shi P."/>
            <person name="Liu M."/>
            <person name="Fu X."/>
            <person name="Pan Q."/>
            <person name="Wang Y."/>
            <person name="Lv Z."/>
            <person name="Lu X."/>
            <person name="Zhang F."/>
            <person name="Jiang W."/>
            <person name="Ma Y."/>
            <person name="Chen M."/>
            <person name="Hao X."/>
            <person name="Li L."/>
            <person name="Tang Y."/>
            <person name="Lv G."/>
            <person name="Zhou Y."/>
            <person name="Sun X."/>
            <person name="Brodelius P.E."/>
            <person name="Rose J.K.C."/>
            <person name="Tang K."/>
        </authorList>
    </citation>
    <scope>NUCLEOTIDE SEQUENCE [LARGE SCALE GENOMIC DNA]</scope>
    <source>
        <strain evidence="2">cv. Huhao1</strain>
        <tissue evidence="1">Leaf</tissue>
    </source>
</reference>
<dbReference type="PANTHER" id="PTHR32410:SF161">
    <property type="entry name" value="DC1, ZINC FINGER, RING_FYVE_PHD-TYPE-RELATED"/>
    <property type="match status" value="1"/>
</dbReference>
<proteinExistence type="predicted"/>
<dbReference type="OrthoDB" id="1000161at2759"/>
<dbReference type="SUPFAM" id="SSF57889">
    <property type="entry name" value="Cysteine-rich domain"/>
    <property type="match status" value="1"/>
</dbReference>
<dbReference type="EMBL" id="PKPP01012155">
    <property type="protein sequence ID" value="PWA42857.1"/>
    <property type="molecule type" value="Genomic_DNA"/>
</dbReference>
<keyword evidence="2" id="KW-1185">Reference proteome</keyword>
<keyword evidence="1" id="KW-0808">Transferase</keyword>
<keyword evidence="1" id="KW-0418">Kinase</keyword>
<protein>
    <submittedName>
        <fullName evidence="1">Protein kinase C-like, phorbol ester/diacylglycerol-binding domain, DC1, C1-like protein</fullName>
    </submittedName>
</protein>
<sequence>MPVIPFSGSGILVKNYEDAYYRDLLHLPFPDQTDNILKHLFFKNNGPRTFKTDDENLQHIKHEHQCALLLPEKIRHKCDKHPMSLSYFPIENHKSEYFREICEEELNPHCAFYHCHECVWSVHSACASLILQSETDTYSCFGYYNSIYLYVNVKFGKIHKTPGHQHPLSFTQGIASDGRCSMCGYPLRYLMIFKCPEFKYAIDYECCKDLNSS</sequence>
<gene>
    <name evidence="1" type="ORF">CTI12_AA541300</name>
</gene>
<dbReference type="InterPro" id="IPR053192">
    <property type="entry name" value="Vacuole_Formation_Reg"/>
</dbReference>
<dbReference type="GO" id="GO:0016301">
    <property type="term" value="F:kinase activity"/>
    <property type="evidence" value="ECO:0007669"/>
    <property type="project" value="UniProtKB-KW"/>
</dbReference>
<dbReference type="AlphaFoldDB" id="A0A2U1L1H3"/>
<dbReference type="Proteomes" id="UP000245207">
    <property type="component" value="Unassembled WGS sequence"/>
</dbReference>
<comment type="caution">
    <text evidence="1">The sequence shown here is derived from an EMBL/GenBank/DDBJ whole genome shotgun (WGS) entry which is preliminary data.</text>
</comment>
<organism evidence="1 2">
    <name type="scientific">Artemisia annua</name>
    <name type="common">Sweet wormwood</name>
    <dbReference type="NCBI Taxonomy" id="35608"/>
    <lineage>
        <taxon>Eukaryota</taxon>
        <taxon>Viridiplantae</taxon>
        <taxon>Streptophyta</taxon>
        <taxon>Embryophyta</taxon>
        <taxon>Tracheophyta</taxon>
        <taxon>Spermatophyta</taxon>
        <taxon>Magnoliopsida</taxon>
        <taxon>eudicotyledons</taxon>
        <taxon>Gunneridae</taxon>
        <taxon>Pentapetalae</taxon>
        <taxon>asterids</taxon>
        <taxon>campanulids</taxon>
        <taxon>Asterales</taxon>
        <taxon>Asteraceae</taxon>
        <taxon>Asteroideae</taxon>
        <taxon>Anthemideae</taxon>
        <taxon>Artemisiinae</taxon>
        <taxon>Artemisia</taxon>
    </lineage>
</organism>